<dbReference type="CDD" id="cd18551">
    <property type="entry name" value="ABC_6TM_LmrA_like"/>
    <property type="match status" value="1"/>
</dbReference>
<evidence type="ECO:0000256" key="4">
    <source>
        <dbReference type="ARBA" id="ARBA00022741"/>
    </source>
</evidence>
<dbReference type="AlphaFoldDB" id="A0A6H0TGA7"/>
<evidence type="ECO:0000256" key="3">
    <source>
        <dbReference type="ARBA" id="ARBA00022692"/>
    </source>
</evidence>
<feature type="transmembrane region" description="Helical" evidence="8">
    <location>
        <begin position="21"/>
        <end position="44"/>
    </location>
</feature>
<feature type="domain" description="ABC transmembrane type-1" evidence="10">
    <location>
        <begin position="25"/>
        <end position="303"/>
    </location>
</feature>
<dbReference type="InterPro" id="IPR011527">
    <property type="entry name" value="ABC1_TM_dom"/>
</dbReference>
<feature type="domain" description="ABC transporter" evidence="9">
    <location>
        <begin position="338"/>
        <end position="573"/>
    </location>
</feature>
<dbReference type="EMBL" id="CP035727">
    <property type="protein sequence ID" value="QIW19942.1"/>
    <property type="molecule type" value="Genomic_DNA"/>
</dbReference>
<feature type="transmembrane region" description="Helical" evidence="8">
    <location>
        <begin position="277"/>
        <end position="298"/>
    </location>
</feature>
<dbReference type="PANTHER" id="PTHR43394">
    <property type="entry name" value="ATP-DEPENDENT PERMEASE MDL1, MITOCHONDRIAL"/>
    <property type="match status" value="1"/>
</dbReference>
<dbReference type="Proteomes" id="UP000501374">
    <property type="component" value="Chromosome"/>
</dbReference>
<evidence type="ECO:0000256" key="1">
    <source>
        <dbReference type="ARBA" id="ARBA00004651"/>
    </source>
</evidence>
<keyword evidence="7 8" id="KW-0472">Membrane</keyword>
<feature type="transmembrane region" description="Helical" evidence="8">
    <location>
        <begin position="162"/>
        <end position="179"/>
    </location>
</feature>
<name>A0A6H0TGA7_BACTU</name>
<reference evidence="12" key="1">
    <citation type="submission" date="2019-02" db="EMBL/GenBank/DDBJ databases">
        <title>Structural and Functional analysis of Lanthipeptide from Bacillus thuringiensis serovar andalousiensis B23193.</title>
        <authorList>
            <person name="Andreeva J.V."/>
            <person name="Grigoreva A."/>
        </authorList>
    </citation>
    <scope>NUCLEOTIDE SEQUENCE [LARGE SCALE GENOMIC DNA]</scope>
    <source>
        <strain evidence="12">B23193</strain>
    </source>
</reference>
<evidence type="ECO:0000256" key="6">
    <source>
        <dbReference type="ARBA" id="ARBA00022989"/>
    </source>
</evidence>
<dbReference type="RefSeq" id="WP_172554315.1">
    <property type="nucleotide sequence ID" value="NZ_CP035727.2"/>
</dbReference>
<dbReference type="GO" id="GO:0015421">
    <property type="term" value="F:ABC-type oligopeptide transporter activity"/>
    <property type="evidence" value="ECO:0007669"/>
    <property type="project" value="TreeGrafter"/>
</dbReference>
<dbReference type="PANTHER" id="PTHR43394:SF1">
    <property type="entry name" value="ATP-BINDING CASSETTE SUB-FAMILY B MEMBER 10, MITOCHONDRIAL"/>
    <property type="match status" value="1"/>
</dbReference>
<evidence type="ECO:0000313" key="11">
    <source>
        <dbReference type="EMBL" id="QIW19942.1"/>
    </source>
</evidence>
<comment type="subcellular location">
    <subcellularLocation>
        <location evidence="1">Cell membrane</location>
        <topology evidence="1">Multi-pass membrane protein</topology>
    </subcellularLocation>
</comment>
<organism evidence="11 12">
    <name type="scientific">Bacillus thuringiensis serovar andalousiensis</name>
    <dbReference type="NCBI Taxonomy" id="257985"/>
    <lineage>
        <taxon>Bacteria</taxon>
        <taxon>Bacillati</taxon>
        <taxon>Bacillota</taxon>
        <taxon>Bacilli</taxon>
        <taxon>Bacillales</taxon>
        <taxon>Bacillaceae</taxon>
        <taxon>Bacillus</taxon>
        <taxon>Bacillus cereus group</taxon>
    </lineage>
</organism>
<proteinExistence type="inferred from homology"/>
<keyword evidence="3 8" id="KW-0812">Transmembrane</keyword>
<comment type="similarity">
    <text evidence="2">Belongs to the ABC transporter superfamily.</text>
</comment>
<dbReference type="PROSITE" id="PS50929">
    <property type="entry name" value="ABC_TM1F"/>
    <property type="match status" value="1"/>
</dbReference>
<dbReference type="InterPro" id="IPR036640">
    <property type="entry name" value="ABC1_TM_sf"/>
</dbReference>
<keyword evidence="4" id="KW-0547">Nucleotide-binding</keyword>
<dbReference type="InterPro" id="IPR017871">
    <property type="entry name" value="ABC_transporter-like_CS"/>
</dbReference>
<dbReference type="GO" id="GO:0005524">
    <property type="term" value="F:ATP binding"/>
    <property type="evidence" value="ECO:0007669"/>
    <property type="project" value="UniProtKB-KW"/>
</dbReference>
<dbReference type="PROSITE" id="PS50893">
    <property type="entry name" value="ABC_TRANSPORTER_2"/>
    <property type="match status" value="1"/>
</dbReference>
<keyword evidence="6 8" id="KW-1133">Transmembrane helix</keyword>
<protein>
    <submittedName>
        <fullName evidence="11">ABC transporter ATP-binding protein</fullName>
    </submittedName>
</protein>
<evidence type="ECO:0000256" key="8">
    <source>
        <dbReference type="SAM" id="Phobius"/>
    </source>
</evidence>
<feature type="transmembrane region" description="Helical" evidence="8">
    <location>
        <begin position="56"/>
        <end position="85"/>
    </location>
</feature>
<gene>
    <name evidence="11" type="ORF">EVG22_16530</name>
</gene>
<dbReference type="SUPFAM" id="SSF90123">
    <property type="entry name" value="ABC transporter transmembrane region"/>
    <property type="match status" value="1"/>
</dbReference>
<dbReference type="InterPro" id="IPR039421">
    <property type="entry name" value="Type_1_exporter"/>
</dbReference>
<evidence type="ECO:0000259" key="10">
    <source>
        <dbReference type="PROSITE" id="PS50929"/>
    </source>
</evidence>
<dbReference type="Pfam" id="PF00005">
    <property type="entry name" value="ABC_tran"/>
    <property type="match status" value="1"/>
</dbReference>
<dbReference type="GO" id="GO:0005886">
    <property type="term" value="C:plasma membrane"/>
    <property type="evidence" value="ECO:0007669"/>
    <property type="project" value="UniProtKB-SubCell"/>
</dbReference>
<evidence type="ECO:0000259" key="9">
    <source>
        <dbReference type="PROSITE" id="PS50893"/>
    </source>
</evidence>
<feature type="transmembrane region" description="Helical" evidence="8">
    <location>
        <begin position="240"/>
        <end position="265"/>
    </location>
</feature>
<sequence length="594" mass="66628">MKTLSVKQFIDILNRYRPSGWLLSVALLLSIIQTSLSLAVPLIAKDLVDLLVVNEFNIFIILGLILVFILQVSFSGISLYMMIYIGEKIIVRLREDLWRRVVKFPVKFYDANNSGEIMSRITNDTNVMKSFFVDHLIPFFTGLITIVGSLVILFIIDWTIAMIFLLVFPLAFLVLSPLGKKMYSVSKNLQNETASFQGDLGRVLSDIRLVKLSVAENKEAVQGGERARRLYSHGLESGKIIAMVSPLITTTILMVLVCIFGYGGYQVAKGTLSTGELVAIVFYIFQIMTPVTLMAQFFTQSQKAMGATERVNLLLEEELEESIVSHEDNIKKENEDGITFSNVGFSYSKKREILNNISFTAEKGEKTAIVGESGVGKTTLFSLLERFYIIDSGDVFHNGKSIYSYDLNKWREKIAYVSQDTPIMEGSIRSNLVYGVKREISDFNIFSALKRSNLDSFVSSLPHGLDTEVGERGIRLSGGQKQRMAIARAIIRDPEILLLDEATAHLDSKSEALVQEALNHLMKDRTTIIIAHRLSTVMDADCIVVIQNGKVSGYGSHHELYKTNQLYQKLVDQQTISNDFDVTLKQSLTVLKKD</sequence>
<dbReference type="Gene3D" id="1.20.1560.10">
    <property type="entry name" value="ABC transporter type 1, transmembrane domain"/>
    <property type="match status" value="1"/>
</dbReference>
<dbReference type="SUPFAM" id="SSF52540">
    <property type="entry name" value="P-loop containing nucleoside triphosphate hydrolases"/>
    <property type="match status" value="1"/>
</dbReference>
<evidence type="ECO:0000256" key="7">
    <source>
        <dbReference type="ARBA" id="ARBA00023136"/>
    </source>
</evidence>
<dbReference type="InterPro" id="IPR003593">
    <property type="entry name" value="AAA+_ATPase"/>
</dbReference>
<evidence type="ECO:0000256" key="5">
    <source>
        <dbReference type="ARBA" id="ARBA00022840"/>
    </source>
</evidence>
<dbReference type="GO" id="GO:0016887">
    <property type="term" value="F:ATP hydrolysis activity"/>
    <property type="evidence" value="ECO:0007669"/>
    <property type="project" value="InterPro"/>
</dbReference>
<keyword evidence="5 11" id="KW-0067">ATP-binding</keyword>
<dbReference type="PROSITE" id="PS00211">
    <property type="entry name" value="ABC_TRANSPORTER_1"/>
    <property type="match status" value="1"/>
</dbReference>
<dbReference type="Gene3D" id="3.40.50.300">
    <property type="entry name" value="P-loop containing nucleotide triphosphate hydrolases"/>
    <property type="match status" value="1"/>
</dbReference>
<dbReference type="InterPro" id="IPR003439">
    <property type="entry name" value="ABC_transporter-like_ATP-bd"/>
</dbReference>
<dbReference type="SMART" id="SM00382">
    <property type="entry name" value="AAA"/>
    <property type="match status" value="1"/>
</dbReference>
<evidence type="ECO:0000256" key="2">
    <source>
        <dbReference type="ARBA" id="ARBA00005417"/>
    </source>
</evidence>
<dbReference type="Pfam" id="PF00664">
    <property type="entry name" value="ABC_membrane"/>
    <property type="match status" value="1"/>
</dbReference>
<dbReference type="FunFam" id="3.40.50.300:FF:000218">
    <property type="entry name" value="Multidrug ABC transporter ATP-binding protein"/>
    <property type="match status" value="1"/>
</dbReference>
<feature type="transmembrane region" description="Helical" evidence="8">
    <location>
        <begin position="136"/>
        <end position="156"/>
    </location>
</feature>
<accession>A0A6H0TGA7</accession>
<dbReference type="InterPro" id="IPR027417">
    <property type="entry name" value="P-loop_NTPase"/>
</dbReference>
<evidence type="ECO:0000313" key="12">
    <source>
        <dbReference type="Proteomes" id="UP000501374"/>
    </source>
</evidence>